<dbReference type="Proteomes" id="UP001328107">
    <property type="component" value="Unassembled WGS sequence"/>
</dbReference>
<dbReference type="InterPro" id="IPR012674">
    <property type="entry name" value="Calycin"/>
</dbReference>
<dbReference type="SUPFAM" id="SSF50814">
    <property type="entry name" value="Lipocalins"/>
    <property type="match status" value="1"/>
</dbReference>
<proteinExistence type="predicted"/>
<organism evidence="1 2">
    <name type="scientific">Pristionchus mayeri</name>
    <dbReference type="NCBI Taxonomy" id="1317129"/>
    <lineage>
        <taxon>Eukaryota</taxon>
        <taxon>Metazoa</taxon>
        <taxon>Ecdysozoa</taxon>
        <taxon>Nematoda</taxon>
        <taxon>Chromadorea</taxon>
        <taxon>Rhabditida</taxon>
        <taxon>Rhabditina</taxon>
        <taxon>Diplogasteromorpha</taxon>
        <taxon>Diplogasteroidea</taxon>
        <taxon>Neodiplogasteridae</taxon>
        <taxon>Pristionchus</taxon>
    </lineage>
</organism>
<dbReference type="Gene3D" id="2.40.128.20">
    <property type="match status" value="1"/>
</dbReference>
<name>A0AAN5DCB8_9BILA</name>
<keyword evidence="2" id="KW-1185">Reference proteome</keyword>
<dbReference type="EMBL" id="BTRK01000006">
    <property type="protein sequence ID" value="GMR60533.1"/>
    <property type="molecule type" value="Genomic_DNA"/>
</dbReference>
<reference evidence="2" key="1">
    <citation type="submission" date="2022-10" db="EMBL/GenBank/DDBJ databases">
        <title>Genome assembly of Pristionchus species.</title>
        <authorList>
            <person name="Yoshida K."/>
            <person name="Sommer R.J."/>
        </authorList>
    </citation>
    <scope>NUCLEOTIDE SEQUENCE [LARGE SCALE GENOMIC DNA]</scope>
    <source>
        <strain evidence="2">RS5460</strain>
    </source>
</reference>
<dbReference type="AlphaFoldDB" id="A0AAN5DCB8"/>
<accession>A0AAN5DCB8</accession>
<evidence type="ECO:0000313" key="2">
    <source>
        <dbReference type="Proteomes" id="UP001328107"/>
    </source>
</evidence>
<comment type="caution">
    <text evidence="1">The sequence shown here is derived from an EMBL/GenBank/DDBJ whole genome shotgun (WGS) entry which is preliminary data.</text>
</comment>
<sequence>MAIPQKFLDRNFRLLMSRNHDDFFAAHGFSRCRCFYRSIFSTIRGGMFLLEPINYGISYVLTARIHGKDREIKFLPGQQIRGVGFNGKPVEISFTMEGDYLKEVHVPLDQKREKNRPDCVYYDVVEDVLVAKAFHYKTDSSLQPVVWERTYKTKDPIQAKHPFRDHLDERL</sequence>
<gene>
    <name evidence="1" type="ORF">PMAYCL1PPCAC_30728</name>
</gene>
<protein>
    <submittedName>
        <fullName evidence="1">Uncharacterized protein</fullName>
    </submittedName>
</protein>
<evidence type="ECO:0000313" key="1">
    <source>
        <dbReference type="EMBL" id="GMR60533.1"/>
    </source>
</evidence>